<evidence type="ECO:0000256" key="5">
    <source>
        <dbReference type="ARBA" id="ARBA00023211"/>
    </source>
</evidence>
<dbReference type="EMBL" id="DTBH01000088">
    <property type="protein sequence ID" value="HGQ77071.1"/>
    <property type="molecule type" value="Genomic_DNA"/>
</dbReference>
<evidence type="ECO:0000256" key="2">
    <source>
        <dbReference type="ARBA" id="ARBA00022519"/>
    </source>
</evidence>
<dbReference type="OrthoDB" id="43567at2"/>
<organism evidence="8">
    <name type="scientific">Fervidobacterium pennivorans</name>
    <dbReference type="NCBI Taxonomy" id="93466"/>
    <lineage>
        <taxon>Bacteria</taxon>
        <taxon>Thermotogati</taxon>
        <taxon>Thermotogota</taxon>
        <taxon>Thermotogae</taxon>
        <taxon>Thermotogales</taxon>
        <taxon>Fervidobacteriaceae</taxon>
        <taxon>Fervidobacterium</taxon>
    </lineage>
</organism>
<evidence type="ECO:0000313" key="7">
    <source>
        <dbReference type="EMBL" id="HGQ77071.1"/>
    </source>
</evidence>
<dbReference type="EMBL" id="DSZT01000127">
    <property type="protein sequence ID" value="HGU42081.1"/>
    <property type="molecule type" value="Genomic_DNA"/>
</dbReference>
<dbReference type="GO" id="GO:0046872">
    <property type="term" value="F:metal ion binding"/>
    <property type="evidence" value="ECO:0007669"/>
    <property type="project" value="UniProtKB-KW"/>
</dbReference>
<dbReference type="AlphaFoldDB" id="A0A7C4RZ25"/>
<comment type="caution">
    <text evidence="8">The sequence shown here is derived from an EMBL/GenBank/DDBJ whole genome shotgun (WGS) entry which is preliminary data.</text>
</comment>
<proteinExistence type="predicted"/>
<feature type="domain" description="Calcineurin-like phosphoesterase" evidence="6">
    <location>
        <begin position="3"/>
        <end position="187"/>
    </location>
</feature>
<dbReference type="GO" id="GO:0009245">
    <property type="term" value="P:lipid A biosynthetic process"/>
    <property type="evidence" value="ECO:0007669"/>
    <property type="project" value="TreeGrafter"/>
</dbReference>
<dbReference type="SUPFAM" id="SSF56300">
    <property type="entry name" value="Metallo-dependent phosphatases"/>
    <property type="match status" value="1"/>
</dbReference>
<keyword evidence="8" id="KW-0378">Hydrolase</keyword>
<keyword evidence="2" id="KW-0997">Cell inner membrane</keyword>
<dbReference type="Gene3D" id="3.60.21.10">
    <property type="match status" value="1"/>
</dbReference>
<evidence type="ECO:0000256" key="3">
    <source>
        <dbReference type="ARBA" id="ARBA00022723"/>
    </source>
</evidence>
<name>A0A7C4RZ25_FERPE</name>
<dbReference type="InterPro" id="IPR043461">
    <property type="entry name" value="LpxH-like"/>
</dbReference>
<dbReference type="Pfam" id="PF00149">
    <property type="entry name" value="Metallophos"/>
    <property type="match status" value="1"/>
</dbReference>
<dbReference type="InterPro" id="IPR004843">
    <property type="entry name" value="Calcineurin-like_PHP"/>
</dbReference>
<dbReference type="GO" id="GO:0016020">
    <property type="term" value="C:membrane"/>
    <property type="evidence" value="ECO:0007669"/>
    <property type="project" value="GOC"/>
</dbReference>
<keyword evidence="3" id="KW-0479">Metal-binding</keyword>
<dbReference type="PANTHER" id="PTHR34990">
    <property type="entry name" value="UDP-2,3-DIACYLGLUCOSAMINE HYDROLASE-RELATED"/>
    <property type="match status" value="1"/>
</dbReference>
<evidence type="ECO:0000313" key="8">
    <source>
        <dbReference type="EMBL" id="HGU42081.1"/>
    </source>
</evidence>
<dbReference type="GO" id="GO:0008758">
    <property type="term" value="F:UDP-2,3-diacylglucosamine hydrolase activity"/>
    <property type="evidence" value="ECO:0007669"/>
    <property type="project" value="TreeGrafter"/>
</dbReference>
<keyword evidence="1" id="KW-1003">Cell membrane</keyword>
<sequence>MRNIIFISDLHIGDGNSKDDFSQDELFNNFINEWNDLENPELVIVGDGFEILESEIVRHAGLKPFWEIVHSLDGKLITLIERAHPKVFEALSKFKGKIKYVIGNHDYYILKNQKLQENLKERIKNLEIVPYYYDEQTHILAVHGNQFDAINRFLEVNGEIIPPLGDFISRYMMVNFDDVLKEYLPDDVVSDYDNVRPTLDVFQWLEQISKVYETSVDLLKLWIDNFITMMREEEAKYWMKKNYPFLSKLSILFLNKIGGIKLGELLVRAVMKTRNLKKTDYLKKAAVKIFEEPGWLFRNMDGYLDKGNAIGTQYLKDIQGIVMGHNHKPGFELIKIKNDVKFYVNCGSWKPVVERKSRNIFQRYFEIFYAIARVENSGEIEIITGSVNKLRKKEVIS</sequence>
<keyword evidence="4" id="KW-0472">Membrane</keyword>
<dbReference type="PANTHER" id="PTHR34990:SF2">
    <property type="entry name" value="BLL8164 PROTEIN"/>
    <property type="match status" value="1"/>
</dbReference>
<gene>
    <name evidence="8" type="ORF">ENT72_04075</name>
    <name evidence="7" type="ORF">ENU12_03975</name>
</gene>
<dbReference type="InterPro" id="IPR029052">
    <property type="entry name" value="Metallo-depent_PP-like"/>
</dbReference>
<evidence type="ECO:0000256" key="4">
    <source>
        <dbReference type="ARBA" id="ARBA00023136"/>
    </source>
</evidence>
<evidence type="ECO:0000259" key="6">
    <source>
        <dbReference type="Pfam" id="PF00149"/>
    </source>
</evidence>
<accession>A0A7C4RZ25</accession>
<evidence type="ECO:0000256" key="1">
    <source>
        <dbReference type="ARBA" id="ARBA00022475"/>
    </source>
</evidence>
<keyword evidence="5" id="KW-0464">Manganese</keyword>
<reference evidence="8" key="1">
    <citation type="journal article" date="2020" name="mSystems">
        <title>Genome- and Community-Level Interaction Insights into Carbon Utilization and Element Cycling Functions of Hydrothermarchaeota in Hydrothermal Sediment.</title>
        <authorList>
            <person name="Zhou Z."/>
            <person name="Liu Y."/>
            <person name="Xu W."/>
            <person name="Pan J."/>
            <person name="Luo Z.H."/>
            <person name="Li M."/>
        </authorList>
    </citation>
    <scope>NUCLEOTIDE SEQUENCE [LARGE SCALE GENOMIC DNA]</scope>
    <source>
        <strain evidence="8">SpSt-604</strain>
        <strain evidence="7">SpSt-640</strain>
    </source>
</reference>
<protein>
    <submittedName>
        <fullName evidence="8">UDP-2,3-diacylglucosamine hydrolase</fullName>
    </submittedName>
</protein>